<dbReference type="InterPro" id="IPR004769">
    <property type="entry name" value="Pur_lyase"/>
</dbReference>
<evidence type="ECO:0000256" key="5">
    <source>
        <dbReference type="ARBA" id="ARBA00017058"/>
    </source>
</evidence>
<dbReference type="FunFam" id="1.10.40.30:FF:000007">
    <property type="entry name" value="Adenylosuccinate lyase"/>
    <property type="match status" value="1"/>
</dbReference>
<dbReference type="NCBIfam" id="TIGR00928">
    <property type="entry name" value="purB"/>
    <property type="match status" value="1"/>
</dbReference>
<comment type="pathway">
    <text evidence="2 12">Purine metabolism; AMP biosynthesis via de novo pathway; AMP from IMP: step 2/2.</text>
</comment>
<gene>
    <name evidence="14" type="ORF">G3N55_04435</name>
</gene>
<keyword evidence="6 12" id="KW-0658">Purine biosynthesis</keyword>
<protein>
    <recommendedName>
        <fullName evidence="5 11">Adenylosuccinate lyase</fullName>
        <shortName evidence="12">ASL</shortName>
        <ecNumber evidence="4 11">4.3.2.2</ecNumber>
    </recommendedName>
    <alternativeName>
        <fullName evidence="9 12">Adenylosuccinase</fullName>
    </alternativeName>
</protein>
<evidence type="ECO:0000256" key="6">
    <source>
        <dbReference type="ARBA" id="ARBA00022755"/>
    </source>
</evidence>
<evidence type="ECO:0000256" key="12">
    <source>
        <dbReference type="RuleBase" id="RU361172"/>
    </source>
</evidence>
<dbReference type="UniPathway" id="UPA00075">
    <property type="reaction ID" value="UER00336"/>
</dbReference>
<dbReference type="SUPFAM" id="SSF48557">
    <property type="entry name" value="L-aspartase-like"/>
    <property type="match status" value="1"/>
</dbReference>
<dbReference type="FunFam" id="1.10.275.10:FF:000006">
    <property type="entry name" value="Adenylosuccinate lyase"/>
    <property type="match status" value="1"/>
</dbReference>
<dbReference type="GO" id="GO:0006189">
    <property type="term" value="P:'de novo' IMP biosynthetic process"/>
    <property type="evidence" value="ECO:0007669"/>
    <property type="project" value="UniProtKB-UniPathway"/>
</dbReference>
<dbReference type="InterPro" id="IPR008948">
    <property type="entry name" value="L-Aspartase-like"/>
</dbReference>
<dbReference type="Gene3D" id="1.10.275.10">
    <property type="entry name" value="Fumarase/aspartase (N-terminal domain)"/>
    <property type="match status" value="1"/>
</dbReference>
<evidence type="ECO:0000256" key="3">
    <source>
        <dbReference type="ARBA" id="ARBA00008273"/>
    </source>
</evidence>
<dbReference type="InterPro" id="IPR019468">
    <property type="entry name" value="AdenyloSucc_lyase_C"/>
</dbReference>
<dbReference type="AlphaFoldDB" id="A0A6N9TLI7"/>
<keyword evidence="15" id="KW-1185">Reference proteome</keyword>
<dbReference type="GO" id="GO:0005829">
    <property type="term" value="C:cytosol"/>
    <property type="evidence" value="ECO:0007669"/>
    <property type="project" value="TreeGrafter"/>
</dbReference>
<evidence type="ECO:0000256" key="9">
    <source>
        <dbReference type="ARBA" id="ARBA00030717"/>
    </source>
</evidence>
<dbReference type="Pfam" id="PF10397">
    <property type="entry name" value="ADSL_C"/>
    <property type="match status" value="1"/>
</dbReference>
<dbReference type="Proteomes" id="UP000469346">
    <property type="component" value="Unassembled WGS sequence"/>
</dbReference>
<evidence type="ECO:0000256" key="7">
    <source>
        <dbReference type="ARBA" id="ARBA00023239"/>
    </source>
</evidence>
<dbReference type="InterPro" id="IPR022761">
    <property type="entry name" value="Fumarate_lyase_N"/>
</dbReference>
<dbReference type="FunFam" id="1.20.200.10:FF:000008">
    <property type="entry name" value="Adenylosuccinate lyase"/>
    <property type="match status" value="1"/>
</dbReference>
<dbReference type="Gene3D" id="1.20.200.10">
    <property type="entry name" value="Fumarase/aspartase (Central domain)"/>
    <property type="match status" value="1"/>
</dbReference>
<dbReference type="CDD" id="cd01360">
    <property type="entry name" value="Adenylsuccinate_lyase_1"/>
    <property type="match status" value="1"/>
</dbReference>
<evidence type="ECO:0000313" key="15">
    <source>
        <dbReference type="Proteomes" id="UP000469346"/>
    </source>
</evidence>
<dbReference type="GO" id="GO:0004018">
    <property type="term" value="F:N6-(1,2-dicarboxyethyl)AMP AMP-lyase (fumarate-forming) activity"/>
    <property type="evidence" value="ECO:0007669"/>
    <property type="project" value="UniProtKB-UniRule"/>
</dbReference>
<comment type="pathway">
    <text evidence="1 12">Purine metabolism; IMP biosynthesis via de novo pathway; 5-amino-1-(5-phospho-D-ribosyl)imidazole-4-carboxamide from 5-amino-1-(5-phospho-D-ribosyl)imidazole-4-carboxylate: step 2/2.</text>
</comment>
<evidence type="ECO:0000256" key="1">
    <source>
        <dbReference type="ARBA" id="ARBA00004706"/>
    </source>
</evidence>
<dbReference type="EC" id="4.3.2.2" evidence="4 11"/>
<dbReference type="UniPathway" id="UPA00074">
    <property type="reaction ID" value="UER00132"/>
</dbReference>
<organism evidence="14 15">
    <name type="scientific">Dissulfurirhabdus thermomarina</name>
    <dbReference type="NCBI Taxonomy" id="1765737"/>
    <lineage>
        <taxon>Bacteria</taxon>
        <taxon>Deltaproteobacteria</taxon>
        <taxon>Dissulfurirhabdaceae</taxon>
        <taxon>Dissulfurirhabdus</taxon>
    </lineage>
</organism>
<dbReference type="RefSeq" id="WP_163298241.1">
    <property type="nucleotide sequence ID" value="NZ_JAAGRR010000034.1"/>
</dbReference>
<keyword evidence="7 12" id="KW-0456">Lyase</keyword>
<dbReference type="PRINTS" id="PR00149">
    <property type="entry name" value="FUMRATELYASE"/>
</dbReference>
<dbReference type="Pfam" id="PF00206">
    <property type="entry name" value="Lyase_1"/>
    <property type="match status" value="1"/>
</dbReference>
<name>A0A6N9TLI7_DISTH</name>
<evidence type="ECO:0000256" key="10">
    <source>
        <dbReference type="ARBA" id="ARBA00049115"/>
    </source>
</evidence>
<proteinExistence type="inferred from homology"/>
<dbReference type="Gene3D" id="1.10.40.30">
    <property type="entry name" value="Fumarase/aspartase (C-terminal domain)"/>
    <property type="match status" value="1"/>
</dbReference>
<evidence type="ECO:0000256" key="2">
    <source>
        <dbReference type="ARBA" id="ARBA00004734"/>
    </source>
</evidence>
<dbReference type="PANTHER" id="PTHR43172">
    <property type="entry name" value="ADENYLOSUCCINATE LYASE"/>
    <property type="match status" value="1"/>
</dbReference>
<dbReference type="InterPro" id="IPR020557">
    <property type="entry name" value="Fumarate_lyase_CS"/>
</dbReference>
<dbReference type="GO" id="GO:0070626">
    <property type="term" value="F:(S)-2-(5-amino-1-(5-phospho-D-ribosyl)imidazole-4-carboxamido) succinate lyase (fumarate-forming) activity"/>
    <property type="evidence" value="ECO:0007669"/>
    <property type="project" value="TreeGrafter"/>
</dbReference>
<reference evidence="14 15" key="1">
    <citation type="submission" date="2020-02" db="EMBL/GenBank/DDBJ databases">
        <title>Comparative genomics of sulfur disproportionating microorganisms.</title>
        <authorList>
            <person name="Ward L.M."/>
            <person name="Bertran E."/>
            <person name="Johnston D.T."/>
        </authorList>
    </citation>
    <scope>NUCLEOTIDE SEQUENCE [LARGE SCALE GENOMIC DNA]</scope>
    <source>
        <strain evidence="14 15">DSM 100025</strain>
    </source>
</reference>
<dbReference type="SMART" id="SM00998">
    <property type="entry name" value="ADSL_C"/>
    <property type="match status" value="1"/>
</dbReference>
<comment type="catalytic activity">
    <reaction evidence="10">
        <text>N(6)-(1,2-dicarboxyethyl)-AMP = fumarate + AMP</text>
        <dbReference type="Rhea" id="RHEA:16853"/>
        <dbReference type="ChEBI" id="CHEBI:29806"/>
        <dbReference type="ChEBI" id="CHEBI:57567"/>
        <dbReference type="ChEBI" id="CHEBI:456215"/>
        <dbReference type="EC" id="4.3.2.2"/>
    </reaction>
    <physiologicalReaction direction="left-to-right" evidence="10">
        <dbReference type="Rhea" id="RHEA:16854"/>
    </physiologicalReaction>
</comment>
<dbReference type="PROSITE" id="PS00163">
    <property type="entry name" value="FUMARATE_LYASES"/>
    <property type="match status" value="1"/>
</dbReference>
<evidence type="ECO:0000313" key="14">
    <source>
        <dbReference type="EMBL" id="NDY42095.1"/>
    </source>
</evidence>
<evidence type="ECO:0000256" key="8">
    <source>
        <dbReference type="ARBA" id="ARBA00024477"/>
    </source>
</evidence>
<dbReference type="InterPro" id="IPR000362">
    <property type="entry name" value="Fumarate_lyase_fam"/>
</dbReference>
<dbReference type="EMBL" id="JAAGRR010000034">
    <property type="protein sequence ID" value="NDY42095.1"/>
    <property type="molecule type" value="Genomic_DNA"/>
</dbReference>
<dbReference type="InterPro" id="IPR024083">
    <property type="entry name" value="Fumarase/histidase_N"/>
</dbReference>
<comment type="similarity">
    <text evidence="3 12">Belongs to the lyase 1 family. Adenylosuccinate lyase subfamily.</text>
</comment>
<evidence type="ECO:0000256" key="4">
    <source>
        <dbReference type="ARBA" id="ARBA00012339"/>
    </source>
</evidence>
<dbReference type="PRINTS" id="PR00145">
    <property type="entry name" value="ARGSUCLYASE"/>
</dbReference>
<dbReference type="GO" id="GO:0044208">
    <property type="term" value="P:'de novo' AMP biosynthetic process"/>
    <property type="evidence" value="ECO:0007669"/>
    <property type="project" value="UniProtKB-UniPathway"/>
</dbReference>
<comment type="caution">
    <text evidence="14">The sequence shown here is derived from an EMBL/GenBank/DDBJ whole genome shotgun (WGS) entry which is preliminary data.</text>
</comment>
<evidence type="ECO:0000256" key="11">
    <source>
        <dbReference type="NCBIfam" id="TIGR00928"/>
    </source>
</evidence>
<feature type="domain" description="Adenylosuccinate lyase C-terminal" evidence="13">
    <location>
        <begin position="349"/>
        <end position="429"/>
    </location>
</feature>
<evidence type="ECO:0000259" key="13">
    <source>
        <dbReference type="SMART" id="SM00998"/>
    </source>
</evidence>
<dbReference type="PANTHER" id="PTHR43172:SF1">
    <property type="entry name" value="ADENYLOSUCCINATE LYASE"/>
    <property type="match status" value="1"/>
</dbReference>
<comment type="catalytic activity">
    <reaction evidence="8">
        <text>(2S)-2-[5-amino-1-(5-phospho-beta-D-ribosyl)imidazole-4-carboxamido]succinate = 5-amino-1-(5-phospho-beta-D-ribosyl)imidazole-4-carboxamide + fumarate</text>
        <dbReference type="Rhea" id="RHEA:23920"/>
        <dbReference type="ChEBI" id="CHEBI:29806"/>
        <dbReference type="ChEBI" id="CHEBI:58443"/>
        <dbReference type="ChEBI" id="CHEBI:58475"/>
        <dbReference type="EC" id="4.3.2.2"/>
    </reaction>
    <physiologicalReaction direction="left-to-right" evidence="8">
        <dbReference type="Rhea" id="RHEA:23921"/>
    </physiologicalReaction>
</comment>
<sequence>MIERYSRPRMAAIWTEENKYRTWLEVETLAAEGWAEIGVVPPEAARDIREKGRFDVARIAEIEEETRHDVIAFLTNVAEHVGPSARYLHWGLTSSDMLDTAMAVRLCQSMDILLEDMDALLEVLRRRALEHKDTVMIGRSHGIHAEPVTFGLKLAIWYDEMRRNRRRLEAARETVAYGKISGAVGTFAHVDPRVEAYVCRRLGLKPAPASNQVIQRDRYAEMFCALALLASSVEKIAVEIRHLQRTEVLEAEEPFRKGQKGSSAMPHKRNPILSENLTGLARVVRSFVVPALENVALWHERDISHSSVERFSCPDALVTADFMLARLTGLLDRLVVYPERMHRNLHLLKGLIFSQQVLLALTQKGVSREEAYRIVQGRAMEVWEGKGEFKELLLADPDLAAHLSPAEIEAIFDLGYHLKHVDTIFGRVFADT</sequence>
<accession>A0A6N9TLI7</accession>